<organism evidence="3 4">
    <name type="scientific">Liparis tanakae</name>
    <name type="common">Tanaka's snailfish</name>
    <dbReference type="NCBI Taxonomy" id="230148"/>
    <lineage>
        <taxon>Eukaryota</taxon>
        <taxon>Metazoa</taxon>
        <taxon>Chordata</taxon>
        <taxon>Craniata</taxon>
        <taxon>Vertebrata</taxon>
        <taxon>Euteleostomi</taxon>
        <taxon>Actinopterygii</taxon>
        <taxon>Neopterygii</taxon>
        <taxon>Teleostei</taxon>
        <taxon>Neoteleostei</taxon>
        <taxon>Acanthomorphata</taxon>
        <taxon>Eupercaria</taxon>
        <taxon>Perciformes</taxon>
        <taxon>Cottioidei</taxon>
        <taxon>Cottales</taxon>
        <taxon>Liparidae</taxon>
        <taxon>Liparis</taxon>
    </lineage>
</organism>
<feature type="region of interest" description="Disordered" evidence="2">
    <location>
        <begin position="91"/>
        <end position="199"/>
    </location>
</feature>
<evidence type="ECO:0000313" key="3">
    <source>
        <dbReference type="EMBL" id="TNN27269.1"/>
    </source>
</evidence>
<dbReference type="Proteomes" id="UP000314294">
    <property type="component" value="Unassembled WGS sequence"/>
</dbReference>
<name>A0A4Z2EEH7_9TELE</name>
<reference evidence="3 4" key="1">
    <citation type="submission" date="2019-03" db="EMBL/GenBank/DDBJ databases">
        <title>First draft genome of Liparis tanakae, snailfish: a comprehensive survey of snailfish specific genes.</title>
        <authorList>
            <person name="Kim W."/>
            <person name="Song I."/>
            <person name="Jeong J.-H."/>
            <person name="Kim D."/>
            <person name="Kim S."/>
            <person name="Ryu S."/>
            <person name="Song J.Y."/>
            <person name="Lee S.K."/>
        </authorList>
    </citation>
    <scope>NUCLEOTIDE SEQUENCE [LARGE SCALE GENOMIC DNA]</scope>
    <source>
        <tissue evidence="3">Muscle</tissue>
    </source>
</reference>
<dbReference type="AlphaFoldDB" id="A0A4Z2EEH7"/>
<sequence length="199" mass="21986">MRRAGDKLWLRPHRSLRGLLDGEMEHSAGQRQDADALQRKLAELEERHSAKVQTLASFYHTGFTSQAQVLESISKMKKYERSTVVERYISSGHKSSAEPPASFKMEDCSSLGSRNGTERQVRERPPARIDPGTRVECEGSARPNPSRSIGAINTTGGGLSRRLHRGGGAPRDAVAMNALRYPRGESEVGERDIKSDSDL</sequence>
<comment type="caution">
    <text evidence="3">The sequence shown here is derived from an EMBL/GenBank/DDBJ whole genome shotgun (WGS) entry which is preliminary data.</text>
</comment>
<protein>
    <submittedName>
        <fullName evidence="3">Sorting nexin-29</fullName>
    </submittedName>
</protein>
<keyword evidence="4" id="KW-1185">Reference proteome</keyword>
<feature type="coiled-coil region" evidence="1">
    <location>
        <begin position="27"/>
        <end position="54"/>
    </location>
</feature>
<feature type="compositionally biased region" description="Basic and acidic residues" evidence="2">
    <location>
        <begin position="116"/>
        <end position="139"/>
    </location>
</feature>
<dbReference type="EMBL" id="SRLO01008588">
    <property type="protein sequence ID" value="TNN27269.1"/>
    <property type="molecule type" value="Genomic_DNA"/>
</dbReference>
<dbReference type="OrthoDB" id="428895at2759"/>
<gene>
    <name evidence="3" type="primary">SNX29_0</name>
    <name evidence="3" type="ORF">EYF80_062587</name>
</gene>
<evidence type="ECO:0000256" key="1">
    <source>
        <dbReference type="SAM" id="Coils"/>
    </source>
</evidence>
<accession>A0A4Z2EEH7</accession>
<evidence type="ECO:0000313" key="4">
    <source>
        <dbReference type="Proteomes" id="UP000314294"/>
    </source>
</evidence>
<feature type="compositionally biased region" description="Basic and acidic residues" evidence="2">
    <location>
        <begin position="182"/>
        <end position="199"/>
    </location>
</feature>
<proteinExistence type="predicted"/>
<evidence type="ECO:0000256" key="2">
    <source>
        <dbReference type="SAM" id="MobiDB-lite"/>
    </source>
</evidence>
<keyword evidence="1" id="KW-0175">Coiled coil</keyword>
<feature type="compositionally biased region" description="Polar residues" evidence="2">
    <location>
        <begin position="143"/>
        <end position="154"/>
    </location>
</feature>